<accession>A0A538U5H9</accession>
<dbReference type="GO" id="GO:0098797">
    <property type="term" value="C:plasma membrane protein complex"/>
    <property type="evidence" value="ECO:0007669"/>
    <property type="project" value="TreeGrafter"/>
</dbReference>
<evidence type="ECO:0000256" key="1">
    <source>
        <dbReference type="ARBA" id="ARBA00004383"/>
    </source>
</evidence>
<dbReference type="Gene3D" id="3.30.1150.10">
    <property type="match status" value="1"/>
</dbReference>
<dbReference type="GO" id="GO:0055085">
    <property type="term" value="P:transmembrane transport"/>
    <property type="evidence" value="ECO:0007669"/>
    <property type="project" value="InterPro"/>
</dbReference>
<comment type="caution">
    <text evidence="12">The sequence shown here is derived from an EMBL/GenBank/DDBJ whole genome shotgun (WGS) entry which is preliminary data.</text>
</comment>
<dbReference type="Proteomes" id="UP000319836">
    <property type="component" value="Unassembled WGS sequence"/>
</dbReference>
<dbReference type="PANTHER" id="PTHR33446">
    <property type="entry name" value="PROTEIN TONB-RELATED"/>
    <property type="match status" value="1"/>
</dbReference>
<dbReference type="GO" id="GO:0031992">
    <property type="term" value="F:energy transducer activity"/>
    <property type="evidence" value="ECO:0007669"/>
    <property type="project" value="TreeGrafter"/>
</dbReference>
<evidence type="ECO:0000256" key="4">
    <source>
        <dbReference type="ARBA" id="ARBA00022475"/>
    </source>
</evidence>
<dbReference type="GO" id="GO:0015031">
    <property type="term" value="P:protein transport"/>
    <property type="evidence" value="ECO:0007669"/>
    <property type="project" value="UniProtKB-KW"/>
</dbReference>
<feature type="region of interest" description="Disordered" evidence="10">
    <location>
        <begin position="66"/>
        <end position="85"/>
    </location>
</feature>
<evidence type="ECO:0000259" key="11">
    <source>
        <dbReference type="PROSITE" id="PS52015"/>
    </source>
</evidence>
<keyword evidence="4" id="KW-1003">Cell membrane</keyword>
<dbReference type="Pfam" id="PF03544">
    <property type="entry name" value="TonB_C"/>
    <property type="match status" value="1"/>
</dbReference>
<keyword evidence="7" id="KW-0653">Protein transport</keyword>
<feature type="compositionally biased region" description="Low complexity" evidence="10">
    <location>
        <begin position="196"/>
        <end position="208"/>
    </location>
</feature>
<evidence type="ECO:0000256" key="10">
    <source>
        <dbReference type="SAM" id="MobiDB-lite"/>
    </source>
</evidence>
<evidence type="ECO:0000256" key="7">
    <source>
        <dbReference type="ARBA" id="ARBA00022927"/>
    </source>
</evidence>
<dbReference type="NCBIfam" id="TIGR01352">
    <property type="entry name" value="tonB_Cterm"/>
    <property type="match status" value="1"/>
</dbReference>
<evidence type="ECO:0000256" key="2">
    <source>
        <dbReference type="ARBA" id="ARBA00006555"/>
    </source>
</evidence>
<comment type="similarity">
    <text evidence="2">Belongs to the TonB family.</text>
</comment>
<evidence type="ECO:0000313" key="12">
    <source>
        <dbReference type="EMBL" id="TMQ71153.1"/>
    </source>
</evidence>
<proteinExistence type="inferred from homology"/>
<dbReference type="InterPro" id="IPR006260">
    <property type="entry name" value="TonB/TolA_C"/>
</dbReference>
<reference evidence="12 13" key="1">
    <citation type="journal article" date="2019" name="Nat. Microbiol.">
        <title>Mediterranean grassland soil C-N compound turnover is dependent on rainfall and depth, and is mediated by genomically divergent microorganisms.</title>
        <authorList>
            <person name="Diamond S."/>
            <person name="Andeer P.F."/>
            <person name="Li Z."/>
            <person name="Crits-Christoph A."/>
            <person name="Burstein D."/>
            <person name="Anantharaman K."/>
            <person name="Lane K.R."/>
            <person name="Thomas B.C."/>
            <person name="Pan C."/>
            <person name="Northen T.R."/>
            <person name="Banfield J.F."/>
        </authorList>
    </citation>
    <scope>NUCLEOTIDE SEQUENCE [LARGE SCALE GENOMIC DNA]</scope>
    <source>
        <strain evidence="12">WS_10</strain>
    </source>
</reference>
<keyword evidence="8" id="KW-1133">Transmembrane helix</keyword>
<evidence type="ECO:0000256" key="9">
    <source>
        <dbReference type="ARBA" id="ARBA00023136"/>
    </source>
</evidence>
<keyword evidence="9" id="KW-0472">Membrane</keyword>
<protein>
    <submittedName>
        <fullName evidence="12">Energy transducer TonB</fullName>
    </submittedName>
</protein>
<feature type="compositionally biased region" description="Low complexity" evidence="10">
    <location>
        <begin position="66"/>
        <end position="78"/>
    </location>
</feature>
<evidence type="ECO:0000313" key="13">
    <source>
        <dbReference type="Proteomes" id="UP000319836"/>
    </source>
</evidence>
<organism evidence="12 13">
    <name type="scientific">Eiseniibacteriota bacterium</name>
    <dbReference type="NCBI Taxonomy" id="2212470"/>
    <lineage>
        <taxon>Bacteria</taxon>
        <taxon>Candidatus Eiseniibacteriota</taxon>
    </lineage>
</organism>
<sequence>MTAITMPMNVIMDPVNDRRRTSWSMTASMIVHSLLILLLVTARSPDAKLPQITEITMIDPGDLTAPAAAPAAPASSPATGVARATQVEERFARQSEAALEPAPQSRTAIEDRIAARLASLQEHEPLTVAGTSAAGTPSAAWGPATSAAGISAGGTGQALHLTRGGTGGTGPALSLTRGTSAGLGPAVVSTGLPTEGSAASAPAKSGGATAHRELAGVTLMGPIADRPVITYATPTYPEWAKRDAVEGSVTLYFVVRPDGSVKENVLIQKTAGFEDFDENARTAIRAWKFQPLTGGRTGEQWGTITFHYRIREAG</sequence>
<name>A0A538U5H9_UNCEI</name>
<keyword evidence="5" id="KW-0997">Cell inner membrane</keyword>
<keyword evidence="6" id="KW-0812">Transmembrane</keyword>
<dbReference type="SUPFAM" id="SSF74653">
    <property type="entry name" value="TolA/TonB C-terminal domain"/>
    <property type="match status" value="1"/>
</dbReference>
<comment type="subcellular location">
    <subcellularLocation>
        <location evidence="1">Cell inner membrane</location>
        <topology evidence="1">Single-pass membrane protein</topology>
        <orientation evidence="1">Periplasmic side</orientation>
    </subcellularLocation>
</comment>
<feature type="region of interest" description="Disordered" evidence="10">
    <location>
        <begin position="159"/>
        <end position="208"/>
    </location>
</feature>
<gene>
    <name evidence="12" type="ORF">E6K80_06435</name>
</gene>
<evidence type="ECO:0000256" key="8">
    <source>
        <dbReference type="ARBA" id="ARBA00022989"/>
    </source>
</evidence>
<dbReference type="PANTHER" id="PTHR33446:SF2">
    <property type="entry name" value="PROTEIN TONB"/>
    <property type="match status" value="1"/>
</dbReference>
<evidence type="ECO:0000256" key="6">
    <source>
        <dbReference type="ARBA" id="ARBA00022692"/>
    </source>
</evidence>
<evidence type="ECO:0000256" key="3">
    <source>
        <dbReference type="ARBA" id="ARBA00022448"/>
    </source>
</evidence>
<dbReference type="EMBL" id="VBPA01000146">
    <property type="protein sequence ID" value="TMQ71153.1"/>
    <property type="molecule type" value="Genomic_DNA"/>
</dbReference>
<feature type="domain" description="TonB C-terminal" evidence="11">
    <location>
        <begin position="221"/>
        <end position="314"/>
    </location>
</feature>
<dbReference type="InterPro" id="IPR051045">
    <property type="entry name" value="TonB-dependent_transducer"/>
</dbReference>
<dbReference type="InterPro" id="IPR037682">
    <property type="entry name" value="TonB_C"/>
</dbReference>
<evidence type="ECO:0000256" key="5">
    <source>
        <dbReference type="ARBA" id="ARBA00022519"/>
    </source>
</evidence>
<dbReference type="AlphaFoldDB" id="A0A538U5H9"/>
<dbReference type="PROSITE" id="PS52015">
    <property type="entry name" value="TONB_CTD"/>
    <property type="match status" value="1"/>
</dbReference>
<keyword evidence="3" id="KW-0813">Transport</keyword>